<dbReference type="GO" id="GO:0009401">
    <property type="term" value="P:phosphoenolpyruvate-dependent sugar phosphotransferase system"/>
    <property type="evidence" value="ECO:0007669"/>
    <property type="project" value="UniProtKB-KW"/>
</dbReference>
<dbReference type="InterPro" id="IPR036662">
    <property type="entry name" value="PTS_EIIA_man-typ_sf"/>
</dbReference>
<dbReference type="GO" id="GO:0016020">
    <property type="term" value="C:membrane"/>
    <property type="evidence" value="ECO:0007669"/>
    <property type="project" value="InterPro"/>
</dbReference>
<keyword evidence="8" id="KW-0418">Kinase</keyword>
<evidence type="ECO:0000256" key="3">
    <source>
        <dbReference type="ARBA" id="ARBA00022490"/>
    </source>
</evidence>
<dbReference type="GO" id="GO:0016773">
    <property type="term" value="F:phosphotransferase activity, alcohol group as acceptor"/>
    <property type="evidence" value="ECO:0007669"/>
    <property type="project" value="InterPro"/>
</dbReference>
<keyword evidence="2" id="KW-0813">Transport</keyword>
<keyword evidence="7" id="KW-0598">Phosphotransferase system</keyword>
<dbReference type="PATRIC" id="fig|1045004.4.peg.749"/>
<comment type="caution">
    <text evidence="10">The sequence shown here is derived from an EMBL/GenBank/DDBJ whole genome shotgun (WGS) entry which is preliminary data.</text>
</comment>
<dbReference type="SUPFAM" id="SSF53062">
    <property type="entry name" value="PTS system fructose IIA component-like"/>
    <property type="match status" value="1"/>
</dbReference>
<sequence>MVTIILSGHGQAAPGLLSAFEMIFGHSDQIHVVTFSKGEGVDDLKAHYQTVLGTLAPGSEVLFLVDLFGGSPYNAATQLVYGHTERDIVAGVNLPMLLEAGSMLAGSLSAIVSHLKEIAPGTVRVFSDEIKSVNTTASDEGGDTL</sequence>
<evidence type="ECO:0000313" key="11">
    <source>
        <dbReference type="Proteomes" id="UP000004959"/>
    </source>
</evidence>
<accession>G9WHX1</accession>
<dbReference type="RefSeq" id="WP_007745419.1">
    <property type="nucleotide sequence ID" value="NZ_CM001398.1"/>
</dbReference>
<dbReference type="PROSITE" id="PS51096">
    <property type="entry name" value="PTS_EIIA_TYPE_4"/>
    <property type="match status" value="1"/>
</dbReference>
<evidence type="ECO:0000256" key="7">
    <source>
        <dbReference type="ARBA" id="ARBA00022683"/>
    </source>
</evidence>
<dbReference type="EMBL" id="AFVZ01000001">
    <property type="protein sequence ID" value="EHN58856.1"/>
    <property type="molecule type" value="Genomic_DNA"/>
</dbReference>
<dbReference type="STRING" id="336988.NT96_08605"/>
<keyword evidence="5" id="KW-0762">Sugar transport</keyword>
<gene>
    <name evidence="10" type="ORF">OKIT_0747</name>
</gene>
<evidence type="ECO:0000256" key="5">
    <source>
        <dbReference type="ARBA" id="ARBA00022597"/>
    </source>
</evidence>
<evidence type="ECO:0000313" key="10">
    <source>
        <dbReference type="EMBL" id="EHN58856.1"/>
    </source>
</evidence>
<dbReference type="HOGENOM" id="CLU_123235_1_1_9"/>
<dbReference type="GO" id="GO:0016301">
    <property type="term" value="F:kinase activity"/>
    <property type="evidence" value="ECO:0007669"/>
    <property type="project" value="UniProtKB-KW"/>
</dbReference>
<dbReference type="InterPro" id="IPR013789">
    <property type="entry name" value="PTS_EIIA_man"/>
</dbReference>
<evidence type="ECO:0000259" key="9">
    <source>
        <dbReference type="PROSITE" id="PS51096"/>
    </source>
</evidence>
<keyword evidence="6" id="KW-0808">Transferase</keyword>
<name>G9WHX1_9LACO</name>
<dbReference type="PANTHER" id="PTHR33799">
    <property type="entry name" value="PTS PERMEASE-RELATED-RELATED"/>
    <property type="match status" value="1"/>
</dbReference>
<evidence type="ECO:0000256" key="6">
    <source>
        <dbReference type="ARBA" id="ARBA00022679"/>
    </source>
</evidence>
<proteinExistence type="predicted"/>
<evidence type="ECO:0000256" key="4">
    <source>
        <dbReference type="ARBA" id="ARBA00022553"/>
    </source>
</evidence>
<dbReference type="Gene3D" id="3.40.50.510">
    <property type="entry name" value="Phosphotransferase system, mannose-type IIA component"/>
    <property type="match status" value="1"/>
</dbReference>
<feature type="domain" description="PTS EIIA type-4" evidence="9">
    <location>
        <begin position="1"/>
        <end position="123"/>
    </location>
</feature>
<dbReference type="PANTHER" id="PTHR33799:SF1">
    <property type="entry name" value="PTS SYSTEM MANNOSE-SPECIFIC EIIAB COMPONENT-RELATED"/>
    <property type="match status" value="1"/>
</dbReference>
<dbReference type="InterPro" id="IPR004701">
    <property type="entry name" value="PTS_EIIA_man-typ"/>
</dbReference>
<evidence type="ECO:0000256" key="1">
    <source>
        <dbReference type="ARBA" id="ARBA00004496"/>
    </source>
</evidence>
<organism evidence="10 11">
    <name type="scientific">Oenococcus kitaharae DSM 17330</name>
    <dbReference type="NCBI Taxonomy" id="1045004"/>
    <lineage>
        <taxon>Bacteria</taxon>
        <taxon>Bacillati</taxon>
        <taxon>Bacillota</taxon>
        <taxon>Bacilli</taxon>
        <taxon>Lactobacillales</taxon>
        <taxon>Lactobacillaceae</taxon>
        <taxon>Oenococcus</taxon>
    </lineage>
</organism>
<dbReference type="NCBIfam" id="TIGR00824">
    <property type="entry name" value="EIIA-man"/>
    <property type="match status" value="1"/>
</dbReference>
<dbReference type="AlphaFoldDB" id="G9WHX1"/>
<evidence type="ECO:0000256" key="2">
    <source>
        <dbReference type="ARBA" id="ARBA00022448"/>
    </source>
</evidence>
<dbReference type="InterPro" id="IPR051471">
    <property type="entry name" value="Bacterial_PTS_sugar_comp"/>
</dbReference>
<dbReference type="Proteomes" id="UP000004959">
    <property type="component" value="Chromosome"/>
</dbReference>
<keyword evidence="4" id="KW-0597">Phosphoprotein</keyword>
<dbReference type="Pfam" id="PF03610">
    <property type="entry name" value="EIIA-man"/>
    <property type="match status" value="1"/>
</dbReference>
<keyword evidence="3" id="KW-0963">Cytoplasm</keyword>
<protein>
    <submittedName>
        <fullName evidence="10">PTS system mannose-specific IIA component</fullName>
    </submittedName>
</protein>
<dbReference type="GO" id="GO:0005737">
    <property type="term" value="C:cytoplasm"/>
    <property type="evidence" value="ECO:0007669"/>
    <property type="project" value="UniProtKB-SubCell"/>
</dbReference>
<keyword evidence="11" id="KW-1185">Reference proteome</keyword>
<dbReference type="CDD" id="cd00006">
    <property type="entry name" value="PTS_IIA_man"/>
    <property type="match status" value="1"/>
</dbReference>
<dbReference type="OrthoDB" id="9799827at2"/>
<evidence type="ECO:0000256" key="8">
    <source>
        <dbReference type="ARBA" id="ARBA00022777"/>
    </source>
</evidence>
<reference evidence="10 11" key="1">
    <citation type="journal article" date="2012" name="PLoS ONE">
        <title>Functional divergence in the genus oenococcus as predicted by genome sequencing of the newly-described species, Oenococcus kitaharae.</title>
        <authorList>
            <person name="Borneman A.R."/>
            <person name="McCarthy J.M."/>
            <person name="Chambers P.J."/>
            <person name="Bartowsky E.J."/>
        </authorList>
    </citation>
    <scope>NUCLEOTIDE SEQUENCE [LARGE SCALE GENOMIC DNA]</scope>
    <source>
        <strain evidence="11">DSM17330</strain>
    </source>
</reference>
<dbReference type="eggNOG" id="COG2893">
    <property type="taxonomic scope" value="Bacteria"/>
</dbReference>
<comment type="subcellular location">
    <subcellularLocation>
        <location evidence="1">Cytoplasm</location>
    </subcellularLocation>
</comment>
<dbReference type="InterPro" id="IPR033887">
    <property type="entry name" value="PTS_IIA_man"/>
</dbReference>